<protein>
    <recommendedName>
        <fullName evidence="2">ribonuclease H</fullName>
        <ecNumber evidence="2">3.1.26.4</ecNumber>
    </recommendedName>
</protein>
<evidence type="ECO:0000256" key="3">
    <source>
        <dbReference type="ARBA" id="ARBA00022679"/>
    </source>
</evidence>
<name>A0A8J1LVD3_XENLA</name>
<evidence type="ECO:0000259" key="10">
    <source>
        <dbReference type="Pfam" id="PF17917"/>
    </source>
</evidence>
<dbReference type="EC" id="3.1.26.4" evidence="2"/>
<dbReference type="AlphaFoldDB" id="A0A8J1LVD3"/>
<dbReference type="Proteomes" id="UP000186698">
    <property type="component" value="Chromosome 9_10L"/>
</dbReference>
<dbReference type="InterPro" id="IPR043502">
    <property type="entry name" value="DNA/RNA_pol_sf"/>
</dbReference>
<evidence type="ECO:0000256" key="6">
    <source>
        <dbReference type="ARBA" id="ARBA00022759"/>
    </source>
</evidence>
<dbReference type="Pfam" id="PF00078">
    <property type="entry name" value="RVT_1"/>
    <property type="match status" value="1"/>
</dbReference>
<feature type="domain" description="Reverse transcriptase" evidence="9">
    <location>
        <begin position="46"/>
        <end position="139"/>
    </location>
</feature>
<evidence type="ECO:0000313" key="12">
    <source>
        <dbReference type="RefSeq" id="XP_041433304.1"/>
    </source>
</evidence>
<dbReference type="GO" id="GO:0003964">
    <property type="term" value="F:RNA-directed DNA polymerase activity"/>
    <property type="evidence" value="ECO:0007669"/>
    <property type="project" value="UniProtKB-KW"/>
</dbReference>
<dbReference type="PANTHER" id="PTHR33050:SF7">
    <property type="entry name" value="RIBONUCLEASE H"/>
    <property type="match status" value="1"/>
</dbReference>
<evidence type="ECO:0000313" key="11">
    <source>
        <dbReference type="Proteomes" id="UP000186698"/>
    </source>
</evidence>
<evidence type="ECO:0000256" key="1">
    <source>
        <dbReference type="ARBA" id="ARBA00010879"/>
    </source>
</evidence>
<organism evidence="11 12">
    <name type="scientific">Xenopus laevis</name>
    <name type="common">African clawed frog</name>
    <dbReference type="NCBI Taxonomy" id="8355"/>
    <lineage>
        <taxon>Eukaryota</taxon>
        <taxon>Metazoa</taxon>
        <taxon>Chordata</taxon>
        <taxon>Craniata</taxon>
        <taxon>Vertebrata</taxon>
        <taxon>Euteleostomi</taxon>
        <taxon>Amphibia</taxon>
        <taxon>Batrachia</taxon>
        <taxon>Anura</taxon>
        <taxon>Pipoidea</taxon>
        <taxon>Pipidae</taxon>
        <taxon>Xenopodinae</taxon>
        <taxon>Xenopus</taxon>
        <taxon>Xenopus</taxon>
    </lineage>
</organism>
<gene>
    <name evidence="12" type="primary">LOC121398305</name>
</gene>
<feature type="domain" description="Reverse transcriptase RNase H-like" evidence="10">
    <location>
        <begin position="218"/>
        <end position="289"/>
    </location>
</feature>
<keyword evidence="3" id="KW-0808">Transferase</keyword>
<dbReference type="GeneID" id="121398305"/>
<dbReference type="RefSeq" id="XP_041433304.1">
    <property type="nucleotide sequence ID" value="XM_041577370.1"/>
</dbReference>
<reference evidence="12" key="1">
    <citation type="submission" date="2025-08" db="UniProtKB">
        <authorList>
            <consortium name="RefSeq"/>
        </authorList>
    </citation>
    <scope>IDENTIFICATION</scope>
    <source>
        <strain evidence="12">J_2021</strain>
        <tissue evidence="12">Erythrocytes</tissue>
    </source>
</reference>
<accession>A0A8J1LVD3</accession>
<proteinExistence type="inferred from homology"/>
<dbReference type="GO" id="GO:0003676">
    <property type="term" value="F:nucleic acid binding"/>
    <property type="evidence" value="ECO:0007669"/>
    <property type="project" value="InterPro"/>
</dbReference>
<evidence type="ECO:0000256" key="5">
    <source>
        <dbReference type="ARBA" id="ARBA00022722"/>
    </source>
</evidence>
<dbReference type="InterPro" id="IPR000477">
    <property type="entry name" value="RT_dom"/>
</dbReference>
<dbReference type="OrthoDB" id="10068174at2759"/>
<dbReference type="CDD" id="cd09275">
    <property type="entry name" value="RNase_HI_RT_DIRS1"/>
    <property type="match status" value="1"/>
</dbReference>
<evidence type="ECO:0000256" key="4">
    <source>
        <dbReference type="ARBA" id="ARBA00022695"/>
    </source>
</evidence>
<dbReference type="InterPro" id="IPR036397">
    <property type="entry name" value="RNaseH_sf"/>
</dbReference>
<dbReference type="GO" id="GO:0004523">
    <property type="term" value="F:RNA-DNA hybrid ribonuclease activity"/>
    <property type="evidence" value="ECO:0007669"/>
    <property type="project" value="UniProtKB-EC"/>
</dbReference>
<evidence type="ECO:0000259" key="9">
    <source>
        <dbReference type="Pfam" id="PF00078"/>
    </source>
</evidence>
<dbReference type="Gene3D" id="3.30.70.270">
    <property type="match status" value="1"/>
</dbReference>
<evidence type="ECO:0000256" key="7">
    <source>
        <dbReference type="ARBA" id="ARBA00022801"/>
    </source>
</evidence>
<evidence type="ECO:0000256" key="2">
    <source>
        <dbReference type="ARBA" id="ARBA00012180"/>
    </source>
</evidence>
<dbReference type="Gene3D" id="3.30.420.10">
    <property type="entry name" value="Ribonuclease H-like superfamily/Ribonuclease H"/>
    <property type="match status" value="1"/>
</dbReference>
<dbReference type="InterPro" id="IPR052055">
    <property type="entry name" value="Hepadnavirus_pol/RT"/>
</dbReference>
<comment type="similarity">
    <text evidence="1">Belongs to the beta type-B retroviral polymerase family. HERV class-II K(HML-2) pol subfamily.</text>
</comment>
<dbReference type="InterPro" id="IPR041373">
    <property type="entry name" value="RT_RNaseH"/>
</dbReference>
<dbReference type="Pfam" id="PF17917">
    <property type="entry name" value="RT_RNaseH"/>
    <property type="match status" value="1"/>
</dbReference>
<keyword evidence="6" id="KW-0255">Endonuclease</keyword>
<dbReference type="PANTHER" id="PTHR33050">
    <property type="entry name" value="REVERSE TRANSCRIPTASE DOMAIN-CONTAINING PROTEIN"/>
    <property type="match status" value="1"/>
</dbReference>
<keyword evidence="11" id="KW-1185">Reference proteome</keyword>
<dbReference type="Gene3D" id="3.10.10.10">
    <property type="entry name" value="HIV Type 1 Reverse Transcriptase, subunit A, domain 1"/>
    <property type="match status" value="1"/>
</dbReference>
<keyword evidence="5" id="KW-0540">Nuclease</keyword>
<evidence type="ECO:0000256" key="8">
    <source>
        <dbReference type="ARBA" id="ARBA00022918"/>
    </source>
</evidence>
<sequence length="485" mass="55151">MSRVPSNPVKGRAFLDCIANMEQTGVITPVPPSETFCGFYSNLFLVPKKDGSFRPVLDLKFLNKHIRSVRFKMETLRSVIRGMEPGQLLMSLDIKDAYLHVPIWPPHHRFLRFAFRNRHYQFVALPFGLSSAPRVFNRLPTVHLAMKVLGLMVSSIEAVPFAQIHLRPLQANVLSGWKGGPLSQRIVLQQTTRESLLWWLNHRNLSTGQSWATPDWTVITTDASLLGWGATWNTSSVQGRWSPAEKRLHIIVLELRAVRLALRHWSPLLQDKSIRVQSDNSTTVAYINRQGGTRSKASLAEVVQILAWAELSSVRLSAIHIPGVDNTQADFLSRNQLDPGEWELHPAVFTDLVKRWGSPQVDLMASRANRKVPAFYARFRDPSAMGVDAMTQVWDFHLAYVFPPFPMLPRVLKKIKQSYTTVIVIAPYWPRRTWFTDLQDMSIAQPVSFPPRYDLLQQGPILHHNPGLFALTGWLLRRPSGDGRV</sequence>
<keyword evidence="8" id="KW-0695">RNA-directed DNA polymerase</keyword>
<keyword evidence="7" id="KW-0378">Hydrolase</keyword>
<keyword evidence="4" id="KW-0548">Nucleotidyltransferase</keyword>
<dbReference type="InterPro" id="IPR043128">
    <property type="entry name" value="Rev_trsase/Diguanyl_cyclase"/>
</dbReference>
<dbReference type="SUPFAM" id="SSF56672">
    <property type="entry name" value="DNA/RNA polymerases"/>
    <property type="match status" value="1"/>
</dbReference>
<dbReference type="KEGG" id="xla:121398305"/>